<protein>
    <submittedName>
        <fullName evidence="1">Uncharacterized protein</fullName>
    </submittedName>
</protein>
<reference evidence="1" key="1">
    <citation type="journal article" date="2015" name="Nature">
        <title>Complex archaea that bridge the gap between prokaryotes and eukaryotes.</title>
        <authorList>
            <person name="Spang A."/>
            <person name="Saw J.H."/>
            <person name="Jorgensen S.L."/>
            <person name="Zaremba-Niedzwiedzka K."/>
            <person name="Martijn J."/>
            <person name="Lind A.E."/>
            <person name="van Eijk R."/>
            <person name="Schleper C."/>
            <person name="Guy L."/>
            <person name="Ettema T.J."/>
        </authorList>
    </citation>
    <scope>NUCLEOTIDE SEQUENCE</scope>
</reference>
<gene>
    <name evidence="1" type="ORF">LCGC14_0422750</name>
</gene>
<accession>A0A0F9T8D5</accession>
<evidence type="ECO:0000313" key="1">
    <source>
        <dbReference type="EMBL" id="KKN71232.1"/>
    </source>
</evidence>
<proteinExistence type="predicted"/>
<comment type="caution">
    <text evidence="1">The sequence shown here is derived from an EMBL/GenBank/DDBJ whole genome shotgun (WGS) entry which is preliminary data.</text>
</comment>
<name>A0A0F9T8D5_9ZZZZ</name>
<sequence length="136" mass="15512">MKISKLCQECTLYRVKTCVGRDKVKLGKLPCKNYELDPQLISDQDIEPDSKPPSLKDRKPEVVRPLVPDVVLPTNKVKAANFTRLATQRLTKTLDDMRKLGNLSARGNYEWESEQIAIIASRLHGAVDDFEKKFQK</sequence>
<organism evidence="1">
    <name type="scientific">marine sediment metagenome</name>
    <dbReference type="NCBI Taxonomy" id="412755"/>
    <lineage>
        <taxon>unclassified sequences</taxon>
        <taxon>metagenomes</taxon>
        <taxon>ecological metagenomes</taxon>
    </lineage>
</organism>
<dbReference type="AlphaFoldDB" id="A0A0F9T8D5"/>
<dbReference type="EMBL" id="LAZR01000387">
    <property type="protein sequence ID" value="KKN71232.1"/>
    <property type="molecule type" value="Genomic_DNA"/>
</dbReference>